<dbReference type="HOGENOM" id="CLU_005912_9_1_0"/>
<feature type="transmembrane region" description="Helical" evidence="9">
    <location>
        <begin position="334"/>
        <end position="355"/>
    </location>
</feature>
<evidence type="ECO:0000256" key="3">
    <source>
        <dbReference type="ARBA" id="ARBA00022449"/>
    </source>
</evidence>
<dbReference type="EMBL" id="CAQJ01000048">
    <property type="protein sequence ID" value="CCQ90841.1"/>
    <property type="molecule type" value="Genomic_DNA"/>
</dbReference>
<gene>
    <name evidence="11" type="ORF">NITGR_430008</name>
</gene>
<sequence length="403" mass="42832">MDLILLGLSVLVFVSILLEPVAVRTRAPLLLLFLILGALLGEDGPGGIQFNDFQIAYHLGTVTLAMILFAGGLETPIDDVKKAVWPASILATMGVVLTAAIVGTAASFLFDVPLIHGLLLGAVVGSTDAAATFLLLGHNNIRLRGRIRETILVESGVNDPMAVFLTLTLVTIVDTGTSINLSTLPELAAQFGLQLGLGAVIGLAGGQLLARMVNRVPLQSGLYPPLCLAGAFVIFDGTRLLGGSGFLAIYLTGLMLAWRLKGTRKRVVHFHEGLAWLSQIVMFIMLGLLITPSALGATLLPALAVAMVLMFVARPLAVAICLVPFRFPWRDHFYIGWVGLRGAVPIFLAIIPVISPGPVTVTFFNVVVIIVIASLVLQGWTIPWVAHLLKVEDKQNTHTAPAS</sequence>
<feature type="transmembrane region" description="Helical" evidence="9">
    <location>
        <begin position="273"/>
        <end position="295"/>
    </location>
</feature>
<dbReference type="PANTHER" id="PTHR32507:SF7">
    <property type="entry name" value="K(+)_H(+) ANTIPORTER NHAP2"/>
    <property type="match status" value="1"/>
</dbReference>
<feature type="transmembrane region" description="Helical" evidence="9">
    <location>
        <begin position="85"/>
        <end position="108"/>
    </location>
</feature>
<evidence type="ECO:0000313" key="12">
    <source>
        <dbReference type="Proteomes" id="UP000011704"/>
    </source>
</evidence>
<dbReference type="Pfam" id="PF00999">
    <property type="entry name" value="Na_H_Exchanger"/>
    <property type="match status" value="1"/>
</dbReference>
<feature type="transmembrane region" description="Helical" evidence="9">
    <location>
        <begin position="216"/>
        <end position="235"/>
    </location>
</feature>
<keyword evidence="3" id="KW-0050">Antiport</keyword>
<dbReference type="Proteomes" id="UP000011704">
    <property type="component" value="Unassembled WGS sequence"/>
</dbReference>
<dbReference type="FunCoup" id="M1YK37">
    <property type="interactions" value="82"/>
</dbReference>
<dbReference type="Gene3D" id="1.20.1530.20">
    <property type="match status" value="1"/>
</dbReference>
<dbReference type="NCBIfam" id="NF003715">
    <property type="entry name" value="PRK05326.1-2"/>
    <property type="match status" value="1"/>
</dbReference>
<feature type="transmembrane region" description="Helical" evidence="9">
    <location>
        <begin position="191"/>
        <end position="209"/>
    </location>
</feature>
<evidence type="ECO:0000259" key="10">
    <source>
        <dbReference type="Pfam" id="PF00999"/>
    </source>
</evidence>
<name>M1YK37_NITG3</name>
<dbReference type="OrthoDB" id="9810759at2"/>
<dbReference type="GO" id="GO:0015297">
    <property type="term" value="F:antiporter activity"/>
    <property type="evidence" value="ECO:0007669"/>
    <property type="project" value="UniProtKB-KW"/>
</dbReference>
<dbReference type="AlphaFoldDB" id="M1YK37"/>
<keyword evidence="12" id="KW-1185">Reference proteome</keyword>
<evidence type="ECO:0000256" key="2">
    <source>
        <dbReference type="ARBA" id="ARBA00022448"/>
    </source>
</evidence>
<dbReference type="NCBIfam" id="NF003716">
    <property type="entry name" value="PRK05326.1-3"/>
    <property type="match status" value="1"/>
</dbReference>
<keyword evidence="8 9" id="KW-0472">Membrane</keyword>
<keyword evidence="2" id="KW-0813">Transport</keyword>
<dbReference type="GO" id="GO:1902600">
    <property type="term" value="P:proton transmembrane transport"/>
    <property type="evidence" value="ECO:0007669"/>
    <property type="project" value="InterPro"/>
</dbReference>
<feature type="transmembrane region" description="Helical" evidence="9">
    <location>
        <begin position="361"/>
        <end position="386"/>
    </location>
</feature>
<dbReference type="InterPro" id="IPR038770">
    <property type="entry name" value="Na+/solute_symporter_sf"/>
</dbReference>
<evidence type="ECO:0000256" key="9">
    <source>
        <dbReference type="SAM" id="Phobius"/>
    </source>
</evidence>
<evidence type="ECO:0000256" key="8">
    <source>
        <dbReference type="ARBA" id="ARBA00023136"/>
    </source>
</evidence>
<comment type="subcellular location">
    <subcellularLocation>
        <location evidence="1">Cell membrane</location>
        <topology evidence="1">Multi-pass membrane protein</topology>
    </subcellularLocation>
</comment>
<keyword evidence="6 9" id="KW-1133">Transmembrane helix</keyword>
<evidence type="ECO:0000313" key="11">
    <source>
        <dbReference type="EMBL" id="CCQ90841.1"/>
    </source>
</evidence>
<evidence type="ECO:0000256" key="6">
    <source>
        <dbReference type="ARBA" id="ARBA00022989"/>
    </source>
</evidence>
<reference evidence="11 12" key="1">
    <citation type="journal article" date="2013" name="Front. Microbiol.">
        <title>The genome of Nitrospina gracilis illuminates the metabolism and evolution of the major marine nitrite oxidizer.</title>
        <authorList>
            <person name="Luecker S."/>
            <person name="Nowka B."/>
            <person name="Rattei T."/>
            <person name="Spieck E."/>
            <person name="and Daims H."/>
        </authorList>
    </citation>
    <scope>NUCLEOTIDE SEQUENCE [LARGE SCALE GENOMIC DNA]</scope>
    <source>
        <strain evidence="11 12">3/211</strain>
    </source>
</reference>
<feature type="domain" description="Cation/H+ exchanger transmembrane" evidence="10">
    <location>
        <begin position="13"/>
        <end position="386"/>
    </location>
</feature>
<evidence type="ECO:0000256" key="1">
    <source>
        <dbReference type="ARBA" id="ARBA00004651"/>
    </source>
</evidence>
<feature type="transmembrane region" description="Helical" evidence="9">
    <location>
        <begin position="301"/>
        <end position="322"/>
    </location>
</feature>
<proteinExistence type="predicted"/>
<feature type="transmembrane region" description="Helical" evidence="9">
    <location>
        <begin position="157"/>
        <end position="179"/>
    </location>
</feature>
<dbReference type="PANTHER" id="PTHR32507">
    <property type="entry name" value="NA(+)/H(+) ANTIPORTER 1"/>
    <property type="match status" value="1"/>
</dbReference>
<dbReference type="RefSeq" id="WP_005008874.1">
    <property type="nucleotide sequence ID" value="NZ_HG422173.1"/>
</dbReference>
<evidence type="ECO:0000256" key="5">
    <source>
        <dbReference type="ARBA" id="ARBA00022692"/>
    </source>
</evidence>
<keyword evidence="7" id="KW-0406">Ion transport</keyword>
<feature type="transmembrane region" description="Helical" evidence="9">
    <location>
        <begin position="114"/>
        <end position="136"/>
    </location>
</feature>
<accession>M1YK37</accession>
<dbReference type="InParanoid" id="M1YK37"/>
<keyword evidence="5 9" id="KW-0812">Transmembrane</keyword>
<feature type="transmembrane region" description="Helical" evidence="9">
    <location>
        <begin position="241"/>
        <end position="261"/>
    </location>
</feature>
<evidence type="ECO:0000256" key="7">
    <source>
        <dbReference type="ARBA" id="ARBA00023065"/>
    </source>
</evidence>
<organism evidence="11 12">
    <name type="scientific">Nitrospina gracilis (strain 3/211)</name>
    <dbReference type="NCBI Taxonomy" id="1266370"/>
    <lineage>
        <taxon>Bacteria</taxon>
        <taxon>Pseudomonadati</taxon>
        <taxon>Nitrospinota/Tectimicrobiota group</taxon>
        <taxon>Nitrospinota</taxon>
        <taxon>Nitrospinia</taxon>
        <taxon>Nitrospinales</taxon>
        <taxon>Nitrospinaceae</taxon>
        <taxon>Nitrospina</taxon>
    </lineage>
</organism>
<dbReference type="GO" id="GO:0005886">
    <property type="term" value="C:plasma membrane"/>
    <property type="evidence" value="ECO:0007669"/>
    <property type="project" value="UniProtKB-SubCell"/>
</dbReference>
<dbReference type="InterPro" id="IPR006153">
    <property type="entry name" value="Cation/H_exchanger_TM"/>
</dbReference>
<keyword evidence="4" id="KW-1003">Cell membrane</keyword>
<evidence type="ECO:0000256" key="4">
    <source>
        <dbReference type="ARBA" id="ARBA00022475"/>
    </source>
</evidence>
<comment type="caution">
    <text evidence="11">The sequence shown here is derived from an EMBL/GenBank/DDBJ whole genome shotgun (WGS) entry which is preliminary data.</text>
</comment>
<feature type="transmembrane region" description="Helical" evidence="9">
    <location>
        <begin position="55"/>
        <end position="73"/>
    </location>
</feature>
<protein>
    <submittedName>
        <fullName evidence="11">Putative Na(+)/H(+) antiporter</fullName>
    </submittedName>
</protein>